<evidence type="ECO:0000256" key="1">
    <source>
        <dbReference type="SAM" id="Phobius"/>
    </source>
</evidence>
<name>A0A9P6TEQ5_9BASI</name>
<evidence type="ECO:0000313" key="2">
    <source>
        <dbReference type="EMBL" id="KAG0148975.1"/>
    </source>
</evidence>
<protein>
    <submittedName>
        <fullName evidence="2">Uncharacterized protein</fullName>
    </submittedName>
</protein>
<keyword evidence="1" id="KW-0472">Membrane</keyword>
<keyword evidence="3" id="KW-1185">Reference proteome</keyword>
<keyword evidence="1" id="KW-1133">Transmembrane helix</keyword>
<keyword evidence="1" id="KW-0812">Transmembrane</keyword>
<organism evidence="2 3">
    <name type="scientific">Cronartium quercuum f. sp. fusiforme G11</name>
    <dbReference type="NCBI Taxonomy" id="708437"/>
    <lineage>
        <taxon>Eukaryota</taxon>
        <taxon>Fungi</taxon>
        <taxon>Dikarya</taxon>
        <taxon>Basidiomycota</taxon>
        <taxon>Pucciniomycotina</taxon>
        <taxon>Pucciniomycetes</taxon>
        <taxon>Pucciniales</taxon>
        <taxon>Coleosporiaceae</taxon>
        <taxon>Cronartium</taxon>
    </lineage>
</organism>
<proteinExistence type="predicted"/>
<comment type="caution">
    <text evidence="2">The sequence shown here is derived from an EMBL/GenBank/DDBJ whole genome shotgun (WGS) entry which is preliminary data.</text>
</comment>
<feature type="transmembrane region" description="Helical" evidence="1">
    <location>
        <begin position="107"/>
        <end position="128"/>
    </location>
</feature>
<evidence type="ECO:0000313" key="3">
    <source>
        <dbReference type="Proteomes" id="UP000886653"/>
    </source>
</evidence>
<dbReference type="Proteomes" id="UP000886653">
    <property type="component" value="Unassembled WGS sequence"/>
</dbReference>
<reference evidence="2" key="1">
    <citation type="submission" date="2013-11" db="EMBL/GenBank/DDBJ databases">
        <title>Genome sequence of the fusiform rust pathogen reveals effectors for host alternation and coevolution with pine.</title>
        <authorList>
            <consortium name="DOE Joint Genome Institute"/>
            <person name="Smith K."/>
            <person name="Pendleton A."/>
            <person name="Kubisiak T."/>
            <person name="Anderson C."/>
            <person name="Salamov A."/>
            <person name="Aerts A."/>
            <person name="Riley R."/>
            <person name="Clum A."/>
            <person name="Lindquist E."/>
            <person name="Ence D."/>
            <person name="Campbell M."/>
            <person name="Kronenberg Z."/>
            <person name="Feau N."/>
            <person name="Dhillon B."/>
            <person name="Hamelin R."/>
            <person name="Burleigh J."/>
            <person name="Smith J."/>
            <person name="Yandell M."/>
            <person name="Nelson C."/>
            <person name="Grigoriev I."/>
            <person name="Davis J."/>
        </authorList>
    </citation>
    <scope>NUCLEOTIDE SEQUENCE</scope>
    <source>
        <strain evidence="2">G11</strain>
    </source>
</reference>
<accession>A0A9P6TEQ5</accession>
<gene>
    <name evidence="2" type="ORF">CROQUDRAFT_89547</name>
</gene>
<dbReference type="EMBL" id="MU167231">
    <property type="protein sequence ID" value="KAG0148975.1"/>
    <property type="molecule type" value="Genomic_DNA"/>
</dbReference>
<sequence length="311" mass="34397">MWRPQSPKPTIEKTIFNTASKNVNPATISHTFTTISGHGSSTASPIEHLSSPLPGSVHGKASDLTASRAQHSSSPFSVSVHEEVSNVHGQKSLTSATPPISTLPMEVLAGIGISYLLLSCVLLAYKLVRDRTKKRIHSLQSSGVESQATLAPYVEEGERSIKALKIQTFHQRPLSEVDLINIPVQNQSQMIGDETLTHNHLRHNFPLVPQTNPYDSMAKDRSYRESQTMGNFQMLPHHSKSDHFTSHLKPHILIQKPSFVYFPDSSRSPTRSSGLFEPSTHILKVEDFKLQKTLVEPGKHGSFTASRTETL</sequence>
<dbReference type="AlphaFoldDB" id="A0A9P6TEQ5"/>